<feature type="region of interest" description="Disordered" evidence="1">
    <location>
        <begin position="216"/>
        <end position="236"/>
    </location>
</feature>
<dbReference type="EMBL" id="JACMSC010000017">
    <property type="protein sequence ID" value="KAG6478583.1"/>
    <property type="molecule type" value="Genomic_DNA"/>
</dbReference>
<dbReference type="Pfam" id="PF05097">
    <property type="entry name" value="DUF688"/>
    <property type="match status" value="1"/>
</dbReference>
<comment type="caution">
    <text evidence="2">The sequence shown here is derived from an EMBL/GenBank/DDBJ whole genome shotgun (WGS) entry which is preliminary data.</text>
</comment>
<feature type="region of interest" description="Disordered" evidence="1">
    <location>
        <begin position="84"/>
        <end position="114"/>
    </location>
</feature>
<evidence type="ECO:0000256" key="1">
    <source>
        <dbReference type="SAM" id="MobiDB-lite"/>
    </source>
</evidence>
<feature type="compositionally biased region" description="Polar residues" evidence="1">
    <location>
        <begin position="227"/>
        <end position="236"/>
    </location>
</feature>
<dbReference type="AlphaFoldDB" id="A0A8J5F4Y0"/>
<feature type="compositionally biased region" description="Low complexity" evidence="1">
    <location>
        <begin position="11"/>
        <end position="20"/>
    </location>
</feature>
<dbReference type="PANTHER" id="PTHR33696">
    <property type="entry name" value="T22J18.15-RELATED"/>
    <property type="match status" value="1"/>
</dbReference>
<sequence>MEDAPPPSPTTPAESAAGSPVDRRSCNPRRGLTRSRSRSHSSSSSASPSPRSSAVPFSWEQRPGIPKPLSAVLPATADSAVAHPLLPLPPPVRTHSDLIPTPRKKRSAASGRGEAASADPFAAALALCAKGALPANDDNVDDELCDVADAAASSRRSAATVTHRFRILDFYGSCKATCAVVDATVRLPRSACRACMNLHAYYARVDLDHGQCINPPQLLHGEPQHRNLGSSKSGTR</sequence>
<dbReference type="PANTHER" id="PTHR33696:SF1">
    <property type="entry name" value="T22J18.15"/>
    <property type="match status" value="1"/>
</dbReference>
<feature type="compositionally biased region" description="Low complexity" evidence="1">
    <location>
        <begin position="40"/>
        <end position="54"/>
    </location>
</feature>
<organism evidence="2 3">
    <name type="scientific">Zingiber officinale</name>
    <name type="common">Ginger</name>
    <name type="synonym">Amomum zingiber</name>
    <dbReference type="NCBI Taxonomy" id="94328"/>
    <lineage>
        <taxon>Eukaryota</taxon>
        <taxon>Viridiplantae</taxon>
        <taxon>Streptophyta</taxon>
        <taxon>Embryophyta</taxon>
        <taxon>Tracheophyta</taxon>
        <taxon>Spermatophyta</taxon>
        <taxon>Magnoliopsida</taxon>
        <taxon>Liliopsida</taxon>
        <taxon>Zingiberales</taxon>
        <taxon>Zingiberaceae</taxon>
        <taxon>Zingiber</taxon>
    </lineage>
</organism>
<reference evidence="2 3" key="1">
    <citation type="submission" date="2020-08" db="EMBL/GenBank/DDBJ databases">
        <title>Plant Genome Project.</title>
        <authorList>
            <person name="Zhang R.-G."/>
        </authorList>
    </citation>
    <scope>NUCLEOTIDE SEQUENCE [LARGE SCALE GENOMIC DNA]</scope>
    <source>
        <tissue evidence="2">Rhizome</tissue>
    </source>
</reference>
<protein>
    <submittedName>
        <fullName evidence="2">Uncharacterized protein</fullName>
    </submittedName>
</protein>
<accession>A0A8J5F4Y0</accession>
<proteinExistence type="predicted"/>
<name>A0A8J5F4Y0_ZINOF</name>
<dbReference type="Proteomes" id="UP000734854">
    <property type="component" value="Unassembled WGS sequence"/>
</dbReference>
<dbReference type="InterPro" id="IPR007789">
    <property type="entry name" value="DUF688"/>
</dbReference>
<feature type="region of interest" description="Disordered" evidence="1">
    <location>
        <begin position="1"/>
        <end position="62"/>
    </location>
</feature>
<evidence type="ECO:0000313" key="3">
    <source>
        <dbReference type="Proteomes" id="UP000734854"/>
    </source>
</evidence>
<feature type="compositionally biased region" description="Pro residues" evidence="1">
    <location>
        <begin position="1"/>
        <end position="10"/>
    </location>
</feature>
<keyword evidence="3" id="KW-1185">Reference proteome</keyword>
<gene>
    <name evidence="2" type="ORF">ZIOFF_062026</name>
</gene>
<evidence type="ECO:0000313" key="2">
    <source>
        <dbReference type="EMBL" id="KAG6478583.1"/>
    </source>
</evidence>